<feature type="domain" description="DUF5658" evidence="2">
    <location>
        <begin position="31"/>
        <end position="127"/>
    </location>
</feature>
<sequence length="129" mass="14556">MNSVKALGNWLRNLNREFHGDPLLLSRESAALLTVSVLDLLMTYVLLQQGFHFYESNPLARWFFVRWNMAGMVAFKFLLISLAIVVCEVVERRRPSLGRKVLGFGTVAASAVVAYSLLLFYQHVVLVPG</sequence>
<dbReference type="RefSeq" id="WP_015248840.1">
    <property type="nucleotide sequence ID" value="NC_019892.1"/>
</dbReference>
<evidence type="ECO:0000256" key="1">
    <source>
        <dbReference type="SAM" id="Phobius"/>
    </source>
</evidence>
<dbReference type="STRING" id="886293.Sinac_5609"/>
<dbReference type="Pfam" id="PF18902">
    <property type="entry name" value="DUF5658"/>
    <property type="match status" value="1"/>
</dbReference>
<keyword evidence="1" id="KW-0472">Membrane</keyword>
<dbReference type="InterPro" id="IPR043717">
    <property type="entry name" value="DUF5658"/>
</dbReference>
<organism evidence="3 4">
    <name type="scientific">Singulisphaera acidiphila (strain ATCC BAA-1392 / DSM 18658 / VKM B-2454 / MOB10)</name>
    <dbReference type="NCBI Taxonomy" id="886293"/>
    <lineage>
        <taxon>Bacteria</taxon>
        <taxon>Pseudomonadati</taxon>
        <taxon>Planctomycetota</taxon>
        <taxon>Planctomycetia</taxon>
        <taxon>Isosphaerales</taxon>
        <taxon>Isosphaeraceae</taxon>
        <taxon>Singulisphaera</taxon>
    </lineage>
</organism>
<accession>L0DKF7</accession>
<evidence type="ECO:0000259" key="2">
    <source>
        <dbReference type="Pfam" id="PF18902"/>
    </source>
</evidence>
<gene>
    <name evidence="3" type="ordered locus">Sinac_5609</name>
</gene>
<dbReference type="Proteomes" id="UP000010798">
    <property type="component" value="Chromosome"/>
</dbReference>
<feature type="transmembrane region" description="Helical" evidence="1">
    <location>
        <begin position="101"/>
        <end position="121"/>
    </location>
</feature>
<dbReference type="eggNOG" id="ENOG5033MVR">
    <property type="taxonomic scope" value="Bacteria"/>
</dbReference>
<proteinExistence type="predicted"/>
<name>L0DKF7_SINAD</name>
<protein>
    <recommendedName>
        <fullName evidence="2">DUF5658 domain-containing protein</fullName>
    </recommendedName>
</protein>
<keyword evidence="4" id="KW-1185">Reference proteome</keyword>
<evidence type="ECO:0000313" key="3">
    <source>
        <dbReference type="EMBL" id="AGA29742.1"/>
    </source>
</evidence>
<dbReference type="HOGENOM" id="CLU_1947378_0_0_0"/>
<reference evidence="3 4" key="1">
    <citation type="submission" date="2012-02" db="EMBL/GenBank/DDBJ databases">
        <title>Complete sequence of chromosome of Singulisphaera acidiphila DSM 18658.</title>
        <authorList>
            <consortium name="US DOE Joint Genome Institute (JGI-PGF)"/>
            <person name="Lucas S."/>
            <person name="Copeland A."/>
            <person name="Lapidus A."/>
            <person name="Glavina del Rio T."/>
            <person name="Dalin E."/>
            <person name="Tice H."/>
            <person name="Bruce D."/>
            <person name="Goodwin L."/>
            <person name="Pitluck S."/>
            <person name="Peters L."/>
            <person name="Ovchinnikova G."/>
            <person name="Chertkov O."/>
            <person name="Kyrpides N."/>
            <person name="Mavromatis K."/>
            <person name="Ivanova N."/>
            <person name="Brettin T."/>
            <person name="Detter J.C."/>
            <person name="Han C."/>
            <person name="Larimer F."/>
            <person name="Land M."/>
            <person name="Hauser L."/>
            <person name="Markowitz V."/>
            <person name="Cheng J.-F."/>
            <person name="Hugenholtz P."/>
            <person name="Woyke T."/>
            <person name="Wu D."/>
            <person name="Tindall B."/>
            <person name="Pomrenke H."/>
            <person name="Brambilla E."/>
            <person name="Klenk H.-P."/>
            <person name="Eisen J.A."/>
        </authorList>
    </citation>
    <scope>NUCLEOTIDE SEQUENCE [LARGE SCALE GENOMIC DNA]</scope>
    <source>
        <strain evidence="4">ATCC BAA-1392 / DSM 18658 / VKM B-2454 / MOB10</strain>
    </source>
</reference>
<feature type="transmembrane region" description="Helical" evidence="1">
    <location>
        <begin position="30"/>
        <end position="47"/>
    </location>
</feature>
<dbReference type="OrthoDB" id="215401at2"/>
<dbReference type="KEGG" id="saci:Sinac_5609"/>
<dbReference type="EMBL" id="CP003364">
    <property type="protein sequence ID" value="AGA29742.1"/>
    <property type="molecule type" value="Genomic_DNA"/>
</dbReference>
<keyword evidence="1" id="KW-1133">Transmembrane helix</keyword>
<keyword evidence="1" id="KW-0812">Transmembrane</keyword>
<evidence type="ECO:0000313" key="4">
    <source>
        <dbReference type="Proteomes" id="UP000010798"/>
    </source>
</evidence>
<feature type="transmembrane region" description="Helical" evidence="1">
    <location>
        <begin position="67"/>
        <end position="89"/>
    </location>
</feature>
<dbReference type="AlphaFoldDB" id="L0DKF7"/>